<name>A0AAV5T6R5_9BILA</name>
<comment type="caution">
    <text evidence="1">The sequence shown here is derived from an EMBL/GenBank/DDBJ whole genome shotgun (WGS) entry which is preliminary data.</text>
</comment>
<accession>A0AAV5T6R5</accession>
<dbReference type="Proteomes" id="UP001432027">
    <property type="component" value="Unassembled WGS sequence"/>
</dbReference>
<dbReference type="AlphaFoldDB" id="A0AAV5T6R5"/>
<feature type="non-terminal residue" evidence="1">
    <location>
        <position position="116"/>
    </location>
</feature>
<evidence type="ECO:0000313" key="2">
    <source>
        <dbReference type="Proteomes" id="UP001432027"/>
    </source>
</evidence>
<organism evidence="1 2">
    <name type="scientific">Pristionchus entomophagus</name>
    <dbReference type="NCBI Taxonomy" id="358040"/>
    <lineage>
        <taxon>Eukaryota</taxon>
        <taxon>Metazoa</taxon>
        <taxon>Ecdysozoa</taxon>
        <taxon>Nematoda</taxon>
        <taxon>Chromadorea</taxon>
        <taxon>Rhabditida</taxon>
        <taxon>Rhabditina</taxon>
        <taxon>Diplogasteromorpha</taxon>
        <taxon>Diplogasteroidea</taxon>
        <taxon>Neodiplogasteridae</taxon>
        <taxon>Pristionchus</taxon>
    </lineage>
</organism>
<proteinExistence type="predicted"/>
<gene>
    <name evidence="1" type="ORF">PENTCL1PPCAC_10180</name>
</gene>
<reference evidence="1" key="1">
    <citation type="submission" date="2023-10" db="EMBL/GenBank/DDBJ databases">
        <title>Genome assembly of Pristionchus species.</title>
        <authorList>
            <person name="Yoshida K."/>
            <person name="Sommer R.J."/>
        </authorList>
    </citation>
    <scope>NUCLEOTIDE SEQUENCE</scope>
    <source>
        <strain evidence="1">RS0144</strain>
    </source>
</reference>
<sequence length="116" mass="12200">ALAAATAAQVGLQLTGSVLGGGSNVRGSFFISNFTQVRISSHSVDLIHGEIAFAPLDIDPAQQMQFGVRKTNWGFYGSKGAAVFEIADRVLFIFWQIPLTSAGGTNELAIAFGRPG</sequence>
<evidence type="ECO:0000313" key="1">
    <source>
        <dbReference type="EMBL" id="GMS88005.1"/>
    </source>
</evidence>
<keyword evidence="2" id="KW-1185">Reference proteome</keyword>
<protein>
    <submittedName>
        <fullName evidence="1">Uncharacterized protein</fullName>
    </submittedName>
</protein>
<dbReference type="Gene3D" id="2.60.270.50">
    <property type="match status" value="1"/>
</dbReference>
<dbReference type="EMBL" id="BTSX01000003">
    <property type="protein sequence ID" value="GMS88005.1"/>
    <property type="molecule type" value="Genomic_DNA"/>
</dbReference>
<feature type="non-terminal residue" evidence="1">
    <location>
        <position position="1"/>
    </location>
</feature>